<dbReference type="AlphaFoldDB" id="A0A229SIJ8"/>
<gene>
    <name evidence="2" type="ORF">CFP71_01350</name>
</gene>
<organism evidence="2 3">
    <name type="scientific">Amycolatopsis thailandensis</name>
    <dbReference type="NCBI Taxonomy" id="589330"/>
    <lineage>
        <taxon>Bacteria</taxon>
        <taxon>Bacillati</taxon>
        <taxon>Actinomycetota</taxon>
        <taxon>Actinomycetes</taxon>
        <taxon>Pseudonocardiales</taxon>
        <taxon>Pseudonocardiaceae</taxon>
        <taxon>Amycolatopsis</taxon>
    </lineage>
</organism>
<feature type="region of interest" description="Disordered" evidence="1">
    <location>
        <begin position="133"/>
        <end position="178"/>
    </location>
</feature>
<protein>
    <recommendedName>
        <fullName evidence="4">Helix-turn-helix domain-containing protein</fullName>
    </recommendedName>
</protein>
<evidence type="ECO:0000256" key="1">
    <source>
        <dbReference type="SAM" id="MobiDB-lite"/>
    </source>
</evidence>
<sequence length="362" mass="41431">MRPLRHQLMKRDQFSTGRFLSMLIKFKHPPSPKRDYAQVKNEYLRGHFAVPLKALERVILLHLFSFPDVFDFDRERLDESLLEGRDAVNTALDGLVSKGYLRRTKTRNGTSKAGKTGMWSWTWEVTIDPKNFPLPDLPDTASPNMEVPSTENQGMDTTSENPAKPQVVPPTENPATEDQSIKEHLFENTEEKTETRSSASASDRPDHLLAKRYYDALDGNCNFMAVRGVIKKALGKYPHDEVERGVLLMCENPNKPFMAQTLWNAMNDPKAAAVVRKAAGRRTRPQELTEDDVYKILGQDYWTVPTPPREIRDGSHEGIARWHMEKRAERHAERQVAAWQKYSRNITEGGRDPYTGRAVDWA</sequence>
<evidence type="ECO:0000313" key="2">
    <source>
        <dbReference type="EMBL" id="OXM58688.1"/>
    </source>
</evidence>
<dbReference type="EMBL" id="NMQT01000007">
    <property type="protein sequence ID" value="OXM58688.1"/>
    <property type="molecule type" value="Genomic_DNA"/>
</dbReference>
<dbReference type="Proteomes" id="UP000215223">
    <property type="component" value="Unassembled WGS sequence"/>
</dbReference>
<evidence type="ECO:0008006" key="4">
    <source>
        <dbReference type="Google" id="ProtNLM"/>
    </source>
</evidence>
<reference evidence="2 3" key="1">
    <citation type="submission" date="2017-07" db="EMBL/GenBank/DDBJ databases">
        <title>Amycolatopsis thailandensis Genome sequencing and assembly.</title>
        <authorList>
            <person name="Kaur N."/>
            <person name="Mayilraj S."/>
        </authorList>
    </citation>
    <scope>NUCLEOTIDE SEQUENCE [LARGE SCALE GENOMIC DNA]</scope>
    <source>
        <strain evidence="2 3">JCM 16380</strain>
    </source>
</reference>
<comment type="caution">
    <text evidence="2">The sequence shown here is derived from an EMBL/GenBank/DDBJ whole genome shotgun (WGS) entry which is preliminary data.</text>
</comment>
<evidence type="ECO:0000313" key="3">
    <source>
        <dbReference type="Proteomes" id="UP000215223"/>
    </source>
</evidence>
<name>A0A229SIJ8_9PSEU</name>
<feature type="compositionally biased region" description="Polar residues" evidence="1">
    <location>
        <begin position="141"/>
        <end position="161"/>
    </location>
</feature>
<proteinExistence type="predicted"/>
<accession>A0A229SIJ8</accession>
<keyword evidence="3" id="KW-1185">Reference proteome</keyword>